<organism evidence="1 2">
    <name type="scientific">Ensifer canadensis</name>
    <dbReference type="NCBI Taxonomy" id="555315"/>
    <lineage>
        <taxon>Bacteria</taxon>
        <taxon>Pseudomonadati</taxon>
        <taxon>Pseudomonadota</taxon>
        <taxon>Alphaproteobacteria</taxon>
        <taxon>Hyphomicrobiales</taxon>
        <taxon>Rhizobiaceae</taxon>
        <taxon>Sinorhizobium/Ensifer group</taxon>
        <taxon>Ensifer</taxon>
    </lineage>
</organism>
<dbReference type="AlphaFoldDB" id="A0AAW4FW09"/>
<name>A0AAW4FW09_9HYPH</name>
<dbReference type="Pfam" id="PF13692">
    <property type="entry name" value="Glyco_trans_1_4"/>
    <property type="match status" value="1"/>
</dbReference>
<sequence>MRLLSQINRIHEKAWRLADNIGSFSTRKEIARSGFFDADWYLLSHPYLARDGIDPLTHFIKNGRRHLLSPSRKFDTARYLDQHADAVASDINPLVHYLRQGKRDGLSIWETPPSAADRIKSSGLFDERWYLNTYPDALESGQPPLLHYLVQGYRDGKSPGPDFDAAWYSGHYPDIGGIDPLLHYIDHGRDEGRAPVRPLRILQLAKETVGSVEDLEPELYSTDFFERADNIAIAGGPARHPLSRSFEEIVKAVPAPPRAIVFVPWLIHGGANLVASHAVEALAKVHGPRSVVVVTTDDDRLEALHLVPEGVTVISLVRSDERLSEGSRKDLVDLMVRGLRPDVVLNVNSRACWEAYKYFGQRLSNFSRLYAMLSCPDYSERGRRTAYSDLYIPHCLPNLSGVYFDNRTYISNLSSQLGVPGELQRLFVPLYQPAPRQTPPDPRAEKSRRLQVLWAGRLARQKNVQLLADIARDAPQFDFHIWGRGEKEFEKIVTDLQERCDNVQFHGRYDRFDELPSPEYDALLYTSLWDGLPNVLLEAAAAGLPIVSSDVGGIGELVDQQTSWLVSSLTDTAPYIDALSTIAGDQEQVLARKKEMAQRLEDRHGWDRYLQTLAAEPRKTFGLLMPKSLLG</sequence>
<keyword evidence="2" id="KW-1185">Reference proteome</keyword>
<dbReference type="RefSeq" id="WP_203529803.1">
    <property type="nucleotide sequence ID" value="NZ_CP083371.1"/>
</dbReference>
<dbReference type="Gene3D" id="3.40.50.2000">
    <property type="entry name" value="Glycogen Phosphorylase B"/>
    <property type="match status" value="1"/>
</dbReference>
<dbReference type="SUPFAM" id="SSF53756">
    <property type="entry name" value="UDP-Glycosyltransferase/glycogen phosphorylase"/>
    <property type="match status" value="1"/>
</dbReference>
<dbReference type="PANTHER" id="PTHR12526">
    <property type="entry name" value="GLYCOSYLTRANSFERASE"/>
    <property type="match status" value="1"/>
</dbReference>
<dbReference type="Proteomes" id="UP000744980">
    <property type="component" value="Unassembled WGS sequence"/>
</dbReference>
<accession>A0AAW4FW09</accession>
<protein>
    <submittedName>
        <fullName evidence="1">Glycosyltransferase</fullName>
    </submittedName>
</protein>
<proteinExistence type="predicted"/>
<dbReference type="EMBL" id="WXFA01000047">
    <property type="protein sequence ID" value="MBM3095506.1"/>
    <property type="molecule type" value="Genomic_DNA"/>
</dbReference>
<dbReference type="PANTHER" id="PTHR12526:SF637">
    <property type="entry name" value="GLYCOSYLTRANSFERASE EPSF-RELATED"/>
    <property type="match status" value="1"/>
</dbReference>
<comment type="caution">
    <text evidence="1">The sequence shown here is derived from an EMBL/GenBank/DDBJ whole genome shotgun (WGS) entry which is preliminary data.</text>
</comment>
<dbReference type="CDD" id="cd03801">
    <property type="entry name" value="GT4_PimA-like"/>
    <property type="match status" value="1"/>
</dbReference>
<reference evidence="1 2" key="1">
    <citation type="submission" date="2020-01" db="EMBL/GenBank/DDBJ databases">
        <title>Draft genome assembly of Ensifer adhaerens T173.</title>
        <authorList>
            <person name="Craig J.E."/>
            <person name="Stinchcombe J.R."/>
        </authorList>
    </citation>
    <scope>NUCLEOTIDE SEQUENCE [LARGE SCALE GENOMIC DNA]</scope>
    <source>
        <strain evidence="1 2">T173</strain>
    </source>
</reference>
<gene>
    <name evidence="1" type="ORF">GFB56_32815</name>
</gene>
<evidence type="ECO:0000313" key="1">
    <source>
        <dbReference type="EMBL" id="MBM3095506.1"/>
    </source>
</evidence>
<evidence type="ECO:0000313" key="2">
    <source>
        <dbReference type="Proteomes" id="UP000744980"/>
    </source>
</evidence>